<comment type="caution">
    <text evidence="1">The sequence shown here is derived from an EMBL/GenBank/DDBJ whole genome shotgun (WGS) entry which is preliminary data.</text>
</comment>
<reference evidence="1 2" key="1">
    <citation type="journal article" date="2015" name="Nature">
        <title>rRNA introns, odd ribosomes, and small enigmatic genomes across a large radiation of phyla.</title>
        <authorList>
            <person name="Brown C.T."/>
            <person name="Hug L.A."/>
            <person name="Thomas B.C."/>
            <person name="Sharon I."/>
            <person name="Castelle C.J."/>
            <person name="Singh A."/>
            <person name="Wilkins M.J."/>
            <person name="Williams K.H."/>
            <person name="Banfield J.F."/>
        </authorList>
    </citation>
    <scope>NUCLEOTIDE SEQUENCE [LARGE SCALE GENOMIC DNA]</scope>
</reference>
<gene>
    <name evidence="1" type="ORF">UV41_C0022G0009</name>
</gene>
<dbReference type="EMBL" id="LCEJ01000022">
    <property type="protein sequence ID" value="KKS70467.1"/>
    <property type="molecule type" value="Genomic_DNA"/>
</dbReference>
<dbReference type="AlphaFoldDB" id="A0A0G1BB23"/>
<protein>
    <submittedName>
        <fullName evidence="1">Uncharacterized protein</fullName>
    </submittedName>
</protein>
<accession>A0A0G1BB23</accession>
<evidence type="ECO:0000313" key="1">
    <source>
        <dbReference type="EMBL" id="KKS70467.1"/>
    </source>
</evidence>
<sequence>MGSQLVWRLDVRGRKMDKEIGSLKLVKYNLSSDPKF</sequence>
<proteinExistence type="predicted"/>
<evidence type="ECO:0000313" key="2">
    <source>
        <dbReference type="Proteomes" id="UP000034785"/>
    </source>
</evidence>
<organism evidence="1 2">
    <name type="scientific">Candidatus Daviesbacteria bacterium GW2011_GWA2_42_7</name>
    <dbReference type="NCBI Taxonomy" id="1618425"/>
    <lineage>
        <taxon>Bacteria</taxon>
        <taxon>Candidatus Daviesiibacteriota</taxon>
    </lineage>
</organism>
<name>A0A0G1BB23_9BACT</name>
<dbReference type="Proteomes" id="UP000034785">
    <property type="component" value="Unassembled WGS sequence"/>
</dbReference>